<dbReference type="AlphaFoldDB" id="A0A7J7P142"/>
<reference evidence="6 7" key="1">
    <citation type="journal article" date="2020" name="IScience">
        <title>Genome Sequencing of the Endangered Kingdonia uniflora (Circaeasteraceae, Ranunculales) Reveals Potential Mechanisms of Evolutionary Specialization.</title>
        <authorList>
            <person name="Sun Y."/>
            <person name="Deng T."/>
            <person name="Zhang A."/>
            <person name="Moore M.J."/>
            <person name="Landis J.B."/>
            <person name="Lin N."/>
            <person name="Zhang H."/>
            <person name="Zhang X."/>
            <person name="Huang J."/>
            <person name="Zhang X."/>
            <person name="Sun H."/>
            <person name="Wang H."/>
        </authorList>
    </citation>
    <scope>NUCLEOTIDE SEQUENCE [LARGE SCALE GENOMIC DNA]</scope>
    <source>
        <strain evidence="6">TB1705</strain>
        <tissue evidence="6">Leaf</tissue>
    </source>
</reference>
<protein>
    <recommendedName>
        <fullName evidence="5">Leucine-rich repeat-containing N-terminal plant-type domain-containing protein</fullName>
    </recommendedName>
</protein>
<dbReference type="OrthoDB" id="676979at2759"/>
<evidence type="ECO:0000313" key="7">
    <source>
        <dbReference type="Proteomes" id="UP000541444"/>
    </source>
</evidence>
<evidence type="ECO:0000259" key="5">
    <source>
        <dbReference type="Pfam" id="PF08263"/>
    </source>
</evidence>
<dbReference type="Proteomes" id="UP000541444">
    <property type="component" value="Unassembled WGS sequence"/>
</dbReference>
<dbReference type="InterPro" id="IPR053211">
    <property type="entry name" value="DNA_repair-toleration"/>
</dbReference>
<evidence type="ECO:0000256" key="2">
    <source>
        <dbReference type="ARBA" id="ARBA00022729"/>
    </source>
</evidence>
<dbReference type="Gene3D" id="3.80.10.10">
    <property type="entry name" value="Ribonuclease Inhibitor"/>
    <property type="match status" value="2"/>
</dbReference>
<dbReference type="EMBL" id="JACGCM010000354">
    <property type="protein sequence ID" value="KAF6173151.1"/>
    <property type="molecule type" value="Genomic_DNA"/>
</dbReference>
<dbReference type="InterPro" id="IPR032675">
    <property type="entry name" value="LRR_dom_sf"/>
</dbReference>
<gene>
    <name evidence="6" type="ORF">GIB67_028449</name>
</gene>
<keyword evidence="3" id="KW-0677">Repeat</keyword>
<sequence>MVLLSLFVLLAIGSSNDTDRLALFAFKDKITQDPLRVMSLWNDYVHFCNWTGVSCSPVHHQRVKMLKLDSLKLVGSISPSIGNLTFLTGLNLTNNGFRGEILEELGRLLQLKAIVLSSNSLEGNFSELGSLVLTENIFHGRIPIELGQMPLFEDFNVIINMLSGNIPSSLYNSLSFRFFSVASNYLEGRLPPNIGDALPILQEFLGGLNNFIGPIPTSFSNISGLQYLYLPNNNFTGLVPTELGTLQDLINLNFENNHLGSGHVEANELNALAYFRNCTNLRLLSLANILVVLYPSSFEICEN</sequence>
<dbReference type="InterPro" id="IPR001611">
    <property type="entry name" value="Leu-rich_rpt"/>
</dbReference>
<comment type="caution">
    <text evidence="6">The sequence shown here is derived from an EMBL/GenBank/DDBJ whole genome shotgun (WGS) entry which is preliminary data.</text>
</comment>
<feature type="chain" id="PRO_5029488701" description="Leucine-rich repeat-containing N-terminal plant-type domain-containing protein" evidence="4">
    <location>
        <begin position="16"/>
        <end position="303"/>
    </location>
</feature>
<evidence type="ECO:0000256" key="4">
    <source>
        <dbReference type="SAM" id="SignalP"/>
    </source>
</evidence>
<evidence type="ECO:0000313" key="6">
    <source>
        <dbReference type="EMBL" id="KAF6173151.1"/>
    </source>
</evidence>
<name>A0A7J7P142_9MAGN</name>
<dbReference type="Pfam" id="PF08263">
    <property type="entry name" value="LRRNT_2"/>
    <property type="match status" value="1"/>
</dbReference>
<dbReference type="PANTHER" id="PTHR48060:SF21">
    <property type="entry name" value="L DOMAIN-LIKE PROTEIN"/>
    <property type="match status" value="1"/>
</dbReference>
<dbReference type="SUPFAM" id="SSF52058">
    <property type="entry name" value="L domain-like"/>
    <property type="match status" value="1"/>
</dbReference>
<keyword evidence="7" id="KW-1185">Reference proteome</keyword>
<organism evidence="6 7">
    <name type="scientific">Kingdonia uniflora</name>
    <dbReference type="NCBI Taxonomy" id="39325"/>
    <lineage>
        <taxon>Eukaryota</taxon>
        <taxon>Viridiplantae</taxon>
        <taxon>Streptophyta</taxon>
        <taxon>Embryophyta</taxon>
        <taxon>Tracheophyta</taxon>
        <taxon>Spermatophyta</taxon>
        <taxon>Magnoliopsida</taxon>
        <taxon>Ranunculales</taxon>
        <taxon>Circaeasteraceae</taxon>
        <taxon>Kingdonia</taxon>
    </lineage>
</organism>
<evidence type="ECO:0000256" key="1">
    <source>
        <dbReference type="ARBA" id="ARBA00022614"/>
    </source>
</evidence>
<dbReference type="Pfam" id="PF00560">
    <property type="entry name" value="LRR_1"/>
    <property type="match status" value="2"/>
</dbReference>
<keyword evidence="1" id="KW-0433">Leucine-rich repeat</keyword>
<feature type="domain" description="Leucine-rich repeat-containing N-terminal plant-type" evidence="5">
    <location>
        <begin position="17"/>
        <end position="56"/>
    </location>
</feature>
<dbReference type="InterPro" id="IPR013210">
    <property type="entry name" value="LRR_N_plant-typ"/>
</dbReference>
<evidence type="ECO:0000256" key="3">
    <source>
        <dbReference type="ARBA" id="ARBA00022737"/>
    </source>
</evidence>
<proteinExistence type="predicted"/>
<feature type="signal peptide" evidence="4">
    <location>
        <begin position="1"/>
        <end position="15"/>
    </location>
</feature>
<dbReference type="PANTHER" id="PTHR48060">
    <property type="entry name" value="DNA DAMAGE-REPAIR/TOLERATION PROTEIN DRT100"/>
    <property type="match status" value="1"/>
</dbReference>
<accession>A0A7J7P142</accession>
<keyword evidence="2 4" id="KW-0732">Signal</keyword>